<evidence type="ECO:0000256" key="1">
    <source>
        <dbReference type="ARBA" id="ARBA00004651"/>
    </source>
</evidence>
<dbReference type="Pfam" id="PF01544">
    <property type="entry name" value="CorA"/>
    <property type="match status" value="1"/>
</dbReference>
<evidence type="ECO:0000256" key="3">
    <source>
        <dbReference type="ARBA" id="ARBA00022448"/>
    </source>
</evidence>
<dbReference type="EMBL" id="AP012204">
    <property type="protein sequence ID" value="BAK35537.1"/>
    <property type="molecule type" value="Genomic_DNA"/>
</dbReference>
<evidence type="ECO:0000256" key="10">
    <source>
        <dbReference type="ARBA" id="ARBA00034269"/>
    </source>
</evidence>
<dbReference type="STRING" id="1032480.MLP_25230"/>
<protein>
    <submittedName>
        <fullName evidence="13">Putative magnesium and cobalt transporter</fullName>
    </submittedName>
</protein>
<dbReference type="InterPro" id="IPR045861">
    <property type="entry name" value="CorA_cytoplasmic_dom"/>
</dbReference>
<gene>
    <name evidence="13" type="ordered locus">MLP_25230</name>
</gene>
<evidence type="ECO:0000256" key="9">
    <source>
        <dbReference type="ARBA" id="ARBA00023136"/>
    </source>
</evidence>
<dbReference type="KEGG" id="mph:MLP_25230"/>
<proteinExistence type="inferred from homology"/>
<dbReference type="GO" id="GO:0015095">
    <property type="term" value="F:magnesium ion transmembrane transporter activity"/>
    <property type="evidence" value="ECO:0007669"/>
    <property type="project" value="TreeGrafter"/>
</dbReference>
<accession>F5XGQ5</accession>
<evidence type="ECO:0000256" key="7">
    <source>
        <dbReference type="ARBA" id="ARBA00022989"/>
    </source>
</evidence>
<evidence type="ECO:0000256" key="4">
    <source>
        <dbReference type="ARBA" id="ARBA00022475"/>
    </source>
</evidence>
<feature type="transmembrane region" description="Helical" evidence="12">
    <location>
        <begin position="340"/>
        <end position="360"/>
    </location>
</feature>
<evidence type="ECO:0000256" key="6">
    <source>
        <dbReference type="ARBA" id="ARBA00022842"/>
    </source>
</evidence>
<keyword evidence="14" id="KW-1185">Reference proteome</keyword>
<feature type="transmembrane region" description="Helical" evidence="12">
    <location>
        <begin position="309"/>
        <end position="328"/>
    </location>
</feature>
<dbReference type="Gene3D" id="3.30.460.20">
    <property type="entry name" value="CorA soluble domain-like"/>
    <property type="match status" value="1"/>
</dbReference>
<dbReference type="GO" id="GO:0015087">
    <property type="term" value="F:cobalt ion transmembrane transporter activity"/>
    <property type="evidence" value="ECO:0007669"/>
    <property type="project" value="TreeGrafter"/>
</dbReference>
<keyword evidence="5 12" id="KW-0812">Transmembrane</keyword>
<dbReference type="PANTHER" id="PTHR46494">
    <property type="entry name" value="CORA FAMILY METAL ION TRANSPORTER (EUROFUNG)"/>
    <property type="match status" value="1"/>
</dbReference>
<keyword evidence="3" id="KW-0813">Transport</keyword>
<sequence>MHGWPSPSSTRTTDLTATILCEAGFVPKPGVVDNAVYVDGYRVDSPPTLEQTYDLQKRRGGLAWIGLYRPSETMIQSVAQEFDLHYLMVEDAIAAHQRPKLERYGTTLFTVLRPARYLDDEEEVEFGELHVITGPGFVVTIRHAERPDLAWVRQRLEKHPGLLSQGPEAILYSIIDQVVDDYSPVVAGLENDIDEIEKQLFDGDPDVSQRIYLLMSEVMDFQRAVKPLVAMMDNLARGFEKYRVDIELQRNLRDVQDHVLRIVDQVDGFRTLLQNALSVDATLTAQRQSEETKRLTETSLEQGEQMKRVSSWAAILFAPSLIGGIYGMNFVHIPELDWRFGYPMALGMMLALAVILYTVFRRKGWL</sequence>
<dbReference type="GO" id="GO:0000287">
    <property type="term" value="F:magnesium ion binding"/>
    <property type="evidence" value="ECO:0007669"/>
    <property type="project" value="TreeGrafter"/>
</dbReference>
<evidence type="ECO:0000256" key="11">
    <source>
        <dbReference type="ARBA" id="ARBA00045497"/>
    </source>
</evidence>
<keyword evidence="4" id="KW-1003">Cell membrane</keyword>
<keyword evidence="7 12" id="KW-1133">Transmembrane helix</keyword>
<dbReference type="eggNOG" id="COG0598">
    <property type="taxonomic scope" value="Bacteria"/>
</dbReference>
<evidence type="ECO:0000256" key="2">
    <source>
        <dbReference type="ARBA" id="ARBA00009765"/>
    </source>
</evidence>
<comment type="catalytic activity">
    <reaction evidence="10">
        <text>Mg(2+)(in) = Mg(2+)(out)</text>
        <dbReference type="Rhea" id="RHEA:29827"/>
        <dbReference type="ChEBI" id="CHEBI:18420"/>
    </reaction>
</comment>
<dbReference type="SUPFAM" id="SSF144083">
    <property type="entry name" value="Magnesium transport protein CorA, transmembrane region"/>
    <property type="match status" value="1"/>
</dbReference>
<organism evidence="13 14">
    <name type="scientific">Microlunatus phosphovorus (strain ATCC 700054 / DSM 10555 / JCM 9379 / NBRC 101784 / NCIMB 13414 / VKM Ac-1990 / NM-1)</name>
    <dbReference type="NCBI Taxonomy" id="1032480"/>
    <lineage>
        <taxon>Bacteria</taxon>
        <taxon>Bacillati</taxon>
        <taxon>Actinomycetota</taxon>
        <taxon>Actinomycetes</taxon>
        <taxon>Propionibacteriales</taxon>
        <taxon>Propionibacteriaceae</taxon>
        <taxon>Microlunatus</taxon>
    </lineage>
</organism>
<reference evidence="13 14" key="1">
    <citation type="submission" date="2011-05" db="EMBL/GenBank/DDBJ databases">
        <title>Whole genome sequence of Microlunatus phosphovorus NM-1.</title>
        <authorList>
            <person name="Hosoyama A."/>
            <person name="Sasaki K."/>
            <person name="Harada T."/>
            <person name="Igarashi R."/>
            <person name="Kawakoshi A."/>
            <person name="Sasagawa M."/>
            <person name="Fukada J."/>
            <person name="Nakamura S."/>
            <person name="Katano Y."/>
            <person name="Hanada S."/>
            <person name="Kamagata Y."/>
            <person name="Nakamura N."/>
            <person name="Yamazaki S."/>
            <person name="Fujita N."/>
        </authorList>
    </citation>
    <scope>NUCLEOTIDE SEQUENCE [LARGE SCALE GENOMIC DNA]</scope>
    <source>
        <strain evidence="14">ATCC 700054 / DSM 10555 / JCM 9379 / NBRC 101784 / NCIMB 13414 / VKM Ac-1990 / NM-1</strain>
    </source>
</reference>
<dbReference type="FunFam" id="1.20.58.340:FF:000004">
    <property type="entry name" value="Magnesium transport protein CorA"/>
    <property type="match status" value="1"/>
</dbReference>
<dbReference type="SUPFAM" id="SSF143865">
    <property type="entry name" value="CorA soluble domain-like"/>
    <property type="match status" value="1"/>
</dbReference>
<dbReference type="GO" id="GO:0050897">
    <property type="term" value="F:cobalt ion binding"/>
    <property type="evidence" value="ECO:0007669"/>
    <property type="project" value="TreeGrafter"/>
</dbReference>
<dbReference type="InterPro" id="IPR045863">
    <property type="entry name" value="CorA_TM1_TM2"/>
</dbReference>
<keyword evidence="8" id="KW-0406">Ion transport</keyword>
<comment type="subcellular location">
    <subcellularLocation>
        <location evidence="1">Cell membrane</location>
        <topology evidence="1">Multi-pass membrane protein</topology>
    </subcellularLocation>
</comment>
<dbReference type="CDD" id="cd12830">
    <property type="entry name" value="MtCorA-like"/>
    <property type="match status" value="1"/>
</dbReference>
<dbReference type="HOGENOM" id="CLU_007127_0_2_11"/>
<dbReference type="Gene3D" id="1.20.58.340">
    <property type="entry name" value="Magnesium transport protein CorA, transmembrane region"/>
    <property type="match status" value="2"/>
</dbReference>
<keyword evidence="6" id="KW-0460">Magnesium</keyword>
<comment type="function">
    <text evidence="11">Mediates influx of magnesium ions. Alternates between open and closed states. Activated by low cytoplasmic Mg(2+) levels. Inactive when cytoplasmic Mg(2+) levels are high.</text>
</comment>
<dbReference type="AlphaFoldDB" id="F5XGQ5"/>
<evidence type="ECO:0000313" key="14">
    <source>
        <dbReference type="Proteomes" id="UP000007947"/>
    </source>
</evidence>
<dbReference type="InterPro" id="IPR002523">
    <property type="entry name" value="MgTranspt_CorA/ZnTranspt_ZntB"/>
</dbReference>
<name>F5XGQ5_MICPN</name>
<dbReference type="PANTHER" id="PTHR46494:SF1">
    <property type="entry name" value="CORA FAMILY METAL ION TRANSPORTER (EUROFUNG)"/>
    <property type="match status" value="1"/>
</dbReference>
<evidence type="ECO:0000256" key="8">
    <source>
        <dbReference type="ARBA" id="ARBA00023065"/>
    </source>
</evidence>
<keyword evidence="9 12" id="KW-0472">Membrane</keyword>
<comment type="similarity">
    <text evidence="2">Belongs to the CorA metal ion transporter (MIT) (TC 1.A.35) family.</text>
</comment>
<dbReference type="GO" id="GO:0005886">
    <property type="term" value="C:plasma membrane"/>
    <property type="evidence" value="ECO:0007669"/>
    <property type="project" value="UniProtKB-SubCell"/>
</dbReference>
<dbReference type="Proteomes" id="UP000007947">
    <property type="component" value="Chromosome"/>
</dbReference>
<evidence type="ECO:0000256" key="12">
    <source>
        <dbReference type="SAM" id="Phobius"/>
    </source>
</evidence>
<evidence type="ECO:0000256" key="5">
    <source>
        <dbReference type="ARBA" id="ARBA00022692"/>
    </source>
</evidence>
<evidence type="ECO:0000313" key="13">
    <source>
        <dbReference type="EMBL" id="BAK35537.1"/>
    </source>
</evidence>